<dbReference type="RefSeq" id="WP_129347678.1">
    <property type="nucleotide sequence ID" value="NZ_CP012670.1"/>
</dbReference>
<dbReference type="Pfam" id="PF00551">
    <property type="entry name" value="Formyl_trans_N"/>
    <property type="match status" value="1"/>
</dbReference>
<gene>
    <name evidence="6" type="primary">fmt</name>
    <name evidence="6" type="ORF">SOCEGT47_030360</name>
</gene>
<feature type="domain" description="Formyl transferase C-terminal" evidence="5">
    <location>
        <begin position="205"/>
        <end position="305"/>
    </location>
</feature>
<keyword evidence="2 6" id="KW-0808">Transferase</keyword>
<keyword evidence="3" id="KW-0648">Protein biosynthesis</keyword>
<reference evidence="6 7" key="1">
    <citation type="submission" date="2015-09" db="EMBL/GenBank/DDBJ databases">
        <title>Sorangium comparison.</title>
        <authorList>
            <person name="Zaburannyi N."/>
            <person name="Bunk B."/>
            <person name="Overmann J."/>
            <person name="Mueller R."/>
        </authorList>
    </citation>
    <scope>NUCLEOTIDE SEQUENCE [LARGE SCALE GENOMIC DNA]</scope>
    <source>
        <strain evidence="6 7">So ceGT47</strain>
    </source>
</reference>
<dbReference type="AlphaFoldDB" id="A0A4P2Q113"/>
<evidence type="ECO:0000256" key="3">
    <source>
        <dbReference type="ARBA" id="ARBA00022917"/>
    </source>
</evidence>
<dbReference type="GO" id="GO:0005829">
    <property type="term" value="C:cytosol"/>
    <property type="evidence" value="ECO:0007669"/>
    <property type="project" value="TreeGrafter"/>
</dbReference>
<accession>A0A4P2Q113</accession>
<dbReference type="InterPro" id="IPR011034">
    <property type="entry name" value="Formyl_transferase-like_C_sf"/>
</dbReference>
<evidence type="ECO:0000259" key="5">
    <source>
        <dbReference type="Pfam" id="PF02911"/>
    </source>
</evidence>
<protein>
    <submittedName>
        <fullName evidence="6">Methionyl-tRNA formyltransferase</fullName>
    </submittedName>
</protein>
<dbReference type="SUPFAM" id="SSF50486">
    <property type="entry name" value="FMT C-terminal domain-like"/>
    <property type="match status" value="1"/>
</dbReference>
<dbReference type="Proteomes" id="UP000295781">
    <property type="component" value="Chromosome"/>
</dbReference>
<dbReference type="PANTHER" id="PTHR11138">
    <property type="entry name" value="METHIONYL-TRNA FORMYLTRANSFERASE"/>
    <property type="match status" value="1"/>
</dbReference>
<dbReference type="OrthoDB" id="9802815at2"/>
<dbReference type="EMBL" id="CP012670">
    <property type="protein sequence ID" value="AUX22533.1"/>
    <property type="molecule type" value="Genomic_DNA"/>
</dbReference>
<dbReference type="CDD" id="cd08369">
    <property type="entry name" value="FMT_core"/>
    <property type="match status" value="1"/>
</dbReference>
<dbReference type="Gene3D" id="3.40.50.12230">
    <property type="match status" value="1"/>
</dbReference>
<dbReference type="CDD" id="cd08704">
    <property type="entry name" value="Met_tRNA_FMT_C"/>
    <property type="match status" value="1"/>
</dbReference>
<dbReference type="SUPFAM" id="SSF53328">
    <property type="entry name" value="Formyltransferase"/>
    <property type="match status" value="1"/>
</dbReference>
<dbReference type="InterPro" id="IPR005793">
    <property type="entry name" value="Formyl_trans_C"/>
</dbReference>
<comment type="similarity">
    <text evidence="1">Belongs to the Fmt family.</text>
</comment>
<dbReference type="PANTHER" id="PTHR11138:SF5">
    <property type="entry name" value="METHIONYL-TRNA FORMYLTRANSFERASE, MITOCHONDRIAL"/>
    <property type="match status" value="1"/>
</dbReference>
<organism evidence="6 7">
    <name type="scientific">Sorangium cellulosum</name>
    <name type="common">Polyangium cellulosum</name>
    <dbReference type="NCBI Taxonomy" id="56"/>
    <lineage>
        <taxon>Bacteria</taxon>
        <taxon>Pseudomonadati</taxon>
        <taxon>Myxococcota</taxon>
        <taxon>Polyangia</taxon>
        <taxon>Polyangiales</taxon>
        <taxon>Polyangiaceae</taxon>
        <taxon>Sorangium</taxon>
    </lineage>
</organism>
<evidence type="ECO:0000256" key="1">
    <source>
        <dbReference type="ARBA" id="ARBA00010699"/>
    </source>
</evidence>
<name>A0A4P2Q113_SORCE</name>
<evidence type="ECO:0000313" key="6">
    <source>
        <dbReference type="EMBL" id="AUX22533.1"/>
    </source>
</evidence>
<evidence type="ECO:0000313" key="7">
    <source>
        <dbReference type="Proteomes" id="UP000295781"/>
    </source>
</evidence>
<evidence type="ECO:0000259" key="4">
    <source>
        <dbReference type="Pfam" id="PF00551"/>
    </source>
</evidence>
<evidence type="ECO:0000256" key="2">
    <source>
        <dbReference type="ARBA" id="ARBA00022679"/>
    </source>
</evidence>
<sequence>MRIVFMGYQTWGVVALRALATSGHTLPLVVTHPASDHPYEKIWADSVSALAKAHRIPVIEGRRADEPAIERAIREARADLILCSDWRTLVPERVLRLARLGGINIHDGLLPRYAGFAPINWAIANGESEVGLTAHVMTHLFDLGDIVVQRRIPVAPLDTATGVAQRVFDLLPEVTLESVARRADPDFSPVPQDPILSSFFHKRTARESRVDWSRTPKQIFDLIRAQSDPYPNAWTTHAGRRLYLKRVSYPSRAYCGTPGRLHSREPAGVVVVCGQQPGQINQGLVLEEVQPADGEPTPAHRWFRRLGEYLGDADNINYDAGEQ</sequence>
<dbReference type="Pfam" id="PF02911">
    <property type="entry name" value="Formyl_trans_C"/>
    <property type="match status" value="1"/>
</dbReference>
<dbReference type="InterPro" id="IPR002376">
    <property type="entry name" value="Formyl_transf_N"/>
</dbReference>
<dbReference type="InterPro" id="IPR044135">
    <property type="entry name" value="Met-tRNA-FMT_C"/>
</dbReference>
<dbReference type="GO" id="GO:0004479">
    <property type="term" value="F:methionyl-tRNA formyltransferase activity"/>
    <property type="evidence" value="ECO:0007669"/>
    <property type="project" value="TreeGrafter"/>
</dbReference>
<feature type="domain" description="Formyl transferase N-terminal" evidence="4">
    <location>
        <begin position="1"/>
        <end position="174"/>
    </location>
</feature>
<dbReference type="InterPro" id="IPR036477">
    <property type="entry name" value="Formyl_transf_N_sf"/>
</dbReference>
<proteinExistence type="inferred from homology"/>